<feature type="domain" description="Iminophenyl-pyruvate dimer synthase" evidence="1">
    <location>
        <begin position="1"/>
        <end position="67"/>
    </location>
</feature>
<protein>
    <submittedName>
        <fullName evidence="2">Ferritin-like protein</fullName>
    </submittedName>
</protein>
<dbReference type="InterPro" id="IPR026820">
    <property type="entry name" value="VioB/RebD_dom"/>
</dbReference>
<evidence type="ECO:0000313" key="3">
    <source>
        <dbReference type="Proteomes" id="UP001551011"/>
    </source>
</evidence>
<dbReference type="Gene3D" id="1.20.1260.10">
    <property type="match status" value="1"/>
</dbReference>
<dbReference type="EMBL" id="JBFAEG010000027">
    <property type="protein sequence ID" value="MEU5711463.1"/>
    <property type="molecule type" value="Genomic_DNA"/>
</dbReference>
<dbReference type="Proteomes" id="UP001551011">
    <property type="component" value="Unassembled WGS sequence"/>
</dbReference>
<comment type="caution">
    <text evidence="2">The sequence shown here is derived from an EMBL/GenBank/DDBJ whole genome shotgun (WGS) entry which is preliminary data.</text>
</comment>
<gene>
    <name evidence="2" type="ORF">AB0H04_32180</name>
</gene>
<dbReference type="Pfam" id="PF12902">
    <property type="entry name" value="Ferritin-like"/>
    <property type="match status" value="1"/>
</dbReference>
<organism evidence="2 3">
    <name type="scientific">Streptomyces flaveolus</name>
    <dbReference type="NCBI Taxonomy" id="67297"/>
    <lineage>
        <taxon>Bacteria</taxon>
        <taxon>Bacillati</taxon>
        <taxon>Actinomycetota</taxon>
        <taxon>Actinomycetes</taxon>
        <taxon>Kitasatosporales</taxon>
        <taxon>Streptomycetaceae</taxon>
        <taxon>Streptomyces</taxon>
    </lineage>
</organism>
<reference evidence="2 3" key="1">
    <citation type="submission" date="2024-06" db="EMBL/GenBank/DDBJ databases">
        <title>The Natural Products Discovery Center: Release of the First 8490 Sequenced Strains for Exploring Actinobacteria Biosynthetic Diversity.</title>
        <authorList>
            <person name="Kalkreuter E."/>
            <person name="Kautsar S.A."/>
            <person name="Yang D."/>
            <person name="Bader C.D."/>
            <person name="Teijaro C.N."/>
            <person name="Fluegel L."/>
            <person name="Davis C.M."/>
            <person name="Simpson J.R."/>
            <person name="Lauterbach L."/>
            <person name="Steele A.D."/>
            <person name="Gui C."/>
            <person name="Meng S."/>
            <person name="Li G."/>
            <person name="Viehrig K."/>
            <person name="Ye F."/>
            <person name="Su P."/>
            <person name="Kiefer A.F."/>
            <person name="Nichols A."/>
            <person name="Cepeda A.J."/>
            <person name="Yan W."/>
            <person name="Fan B."/>
            <person name="Jiang Y."/>
            <person name="Adhikari A."/>
            <person name="Zheng C.-J."/>
            <person name="Schuster L."/>
            <person name="Cowan T.M."/>
            <person name="Smanski M.J."/>
            <person name="Chevrette M.G."/>
            <person name="De Carvalho L.P.S."/>
            <person name="Shen B."/>
        </authorList>
    </citation>
    <scope>NUCLEOTIDE SEQUENCE [LARGE SCALE GENOMIC DNA]</scope>
    <source>
        <strain evidence="2 3">NPDC020594</strain>
    </source>
</reference>
<evidence type="ECO:0000313" key="2">
    <source>
        <dbReference type="EMBL" id="MEU5711463.1"/>
    </source>
</evidence>
<name>A0ABV3AHP1_9ACTN</name>
<accession>A0ABV3AHP1</accession>
<evidence type="ECO:0000259" key="1">
    <source>
        <dbReference type="Pfam" id="PF12902"/>
    </source>
</evidence>
<proteinExistence type="predicted"/>
<keyword evidence="3" id="KW-1185">Reference proteome</keyword>
<dbReference type="RefSeq" id="WP_234339760.1">
    <property type="nucleotide sequence ID" value="NZ_JBEXDP010000042.1"/>
</dbReference>
<sequence length="88" mass="9649">MQQAVLLELATLPPYLCGLWSIEDPSQDEGVFHAIREIAFDEMSHLGLADNLLTTTGGVPRLADLDMYARIEEPDHPITAARATTRSA</sequence>
<dbReference type="InterPro" id="IPR012347">
    <property type="entry name" value="Ferritin-like"/>
</dbReference>